<keyword evidence="1" id="KW-0812">Transmembrane</keyword>
<sequence>MNADFLRYRGLLAAAVGAGVVLGAAGIFLYHQLYAEKRRMLLQRDLARLDMTVAEMRSELDALRRVARNKRPVTRRSNKKSISTTDTELDTDIDLYSAIGTDDDDEFFDFSDDEDDDVMVSSVNLLDVSETESDPELLKLLEDVDRLLKGTGEEKSLAYNTLMECEDKYSDRVSVLWRLAKAHHTMATIYGAEGDNDKKKEFVFQGFQYAQRALELDESDAEAHKWFAVTVGSRGEFLGTKEKIEDGYVFKNHVDTALKLRPDDPSLHHLLGRFKYEVATLSWLERKVAGTLFAELPNATYPEAIEDFMKAESLSPSPWKENRLLIAKCHINQSNYAEGVIWLDKAIEVPVISPDDESVEREVQSLLQKYSGY</sequence>
<comment type="caution">
    <text evidence="2">The sequence shown here is derived from an EMBL/GenBank/DDBJ whole genome shotgun (WGS) entry which is preliminary data.</text>
</comment>
<dbReference type="PANTHER" id="PTHR16056:SF37">
    <property type="entry name" value="REGULATOR OF MICROTUBULE DYNAMICS PROTEIN 3-LIKE ISOFORM X1"/>
    <property type="match status" value="1"/>
</dbReference>
<dbReference type="SUPFAM" id="SSF48452">
    <property type="entry name" value="TPR-like"/>
    <property type="match status" value="1"/>
</dbReference>
<reference evidence="2" key="2">
    <citation type="submission" date="2023-05" db="EMBL/GenBank/DDBJ databases">
        <authorList>
            <person name="Fouks B."/>
        </authorList>
    </citation>
    <scope>NUCLEOTIDE SEQUENCE</scope>
    <source>
        <strain evidence="2">Stay&amp;Tobe</strain>
        <tissue evidence="2">Testes</tissue>
    </source>
</reference>
<dbReference type="InterPro" id="IPR049039">
    <property type="entry name" value="RMD1-3_a_helical_rpt"/>
</dbReference>
<dbReference type="Pfam" id="PF21033">
    <property type="entry name" value="RMD1-3"/>
    <property type="match status" value="1"/>
</dbReference>
<organism evidence="2 3">
    <name type="scientific">Diploptera punctata</name>
    <name type="common">Pacific beetle cockroach</name>
    <dbReference type="NCBI Taxonomy" id="6984"/>
    <lineage>
        <taxon>Eukaryota</taxon>
        <taxon>Metazoa</taxon>
        <taxon>Ecdysozoa</taxon>
        <taxon>Arthropoda</taxon>
        <taxon>Hexapoda</taxon>
        <taxon>Insecta</taxon>
        <taxon>Pterygota</taxon>
        <taxon>Neoptera</taxon>
        <taxon>Polyneoptera</taxon>
        <taxon>Dictyoptera</taxon>
        <taxon>Blattodea</taxon>
        <taxon>Blaberoidea</taxon>
        <taxon>Blaberidae</taxon>
        <taxon>Diplopterinae</taxon>
        <taxon>Diploptera</taxon>
    </lineage>
</organism>
<name>A0AAD7ZCN8_DIPPU</name>
<feature type="transmembrane region" description="Helical" evidence="1">
    <location>
        <begin position="12"/>
        <end position="30"/>
    </location>
</feature>
<evidence type="ECO:0000256" key="1">
    <source>
        <dbReference type="SAM" id="Phobius"/>
    </source>
</evidence>
<dbReference type="GO" id="GO:0008017">
    <property type="term" value="F:microtubule binding"/>
    <property type="evidence" value="ECO:0007669"/>
    <property type="project" value="TreeGrafter"/>
</dbReference>
<dbReference type="AlphaFoldDB" id="A0AAD7ZCN8"/>
<keyword evidence="3" id="KW-1185">Reference proteome</keyword>
<reference evidence="2" key="1">
    <citation type="journal article" date="2023" name="IScience">
        <title>Live-bearing cockroach genome reveals convergent evolutionary mechanisms linked to viviparity in insects and beyond.</title>
        <authorList>
            <person name="Fouks B."/>
            <person name="Harrison M.C."/>
            <person name="Mikhailova A.A."/>
            <person name="Marchal E."/>
            <person name="English S."/>
            <person name="Carruthers M."/>
            <person name="Jennings E.C."/>
            <person name="Chiamaka E.L."/>
            <person name="Frigard R.A."/>
            <person name="Pippel M."/>
            <person name="Attardo G.M."/>
            <person name="Benoit J.B."/>
            <person name="Bornberg-Bauer E."/>
            <person name="Tobe S.S."/>
        </authorList>
    </citation>
    <scope>NUCLEOTIDE SEQUENCE</scope>
    <source>
        <strain evidence="2">Stay&amp;Tobe</strain>
    </source>
</reference>
<dbReference type="GO" id="GO:0005739">
    <property type="term" value="C:mitochondrion"/>
    <property type="evidence" value="ECO:0007669"/>
    <property type="project" value="TreeGrafter"/>
</dbReference>
<evidence type="ECO:0000313" key="2">
    <source>
        <dbReference type="EMBL" id="KAJ9578255.1"/>
    </source>
</evidence>
<accession>A0AAD7ZCN8</accession>
<gene>
    <name evidence="2" type="ORF">L9F63_005525</name>
</gene>
<evidence type="ECO:0000313" key="3">
    <source>
        <dbReference type="Proteomes" id="UP001233999"/>
    </source>
</evidence>
<dbReference type="GO" id="GO:0097431">
    <property type="term" value="C:mitotic spindle pole"/>
    <property type="evidence" value="ECO:0007669"/>
    <property type="project" value="TreeGrafter"/>
</dbReference>
<proteinExistence type="predicted"/>
<dbReference type="InterPro" id="IPR011990">
    <property type="entry name" value="TPR-like_helical_dom_sf"/>
</dbReference>
<dbReference type="Gene3D" id="1.25.40.10">
    <property type="entry name" value="Tetratricopeptide repeat domain"/>
    <property type="match status" value="1"/>
</dbReference>
<dbReference type="GO" id="GO:0005876">
    <property type="term" value="C:spindle microtubule"/>
    <property type="evidence" value="ECO:0007669"/>
    <property type="project" value="TreeGrafter"/>
</dbReference>
<keyword evidence="1" id="KW-1133">Transmembrane helix</keyword>
<dbReference type="Proteomes" id="UP001233999">
    <property type="component" value="Unassembled WGS sequence"/>
</dbReference>
<dbReference type="PANTHER" id="PTHR16056">
    <property type="entry name" value="REGULATOR OF MICROTUBULE DYNAMICS PROTEIN"/>
    <property type="match status" value="1"/>
</dbReference>
<evidence type="ECO:0008006" key="4">
    <source>
        <dbReference type="Google" id="ProtNLM"/>
    </source>
</evidence>
<feature type="non-terminal residue" evidence="2">
    <location>
        <position position="1"/>
    </location>
</feature>
<protein>
    <recommendedName>
        <fullName evidence="4">Regulator of microtubule dynamics protein 2</fullName>
    </recommendedName>
</protein>
<keyword evidence="1" id="KW-0472">Membrane</keyword>
<dbReference type="EMBL" id="JASPKZ010008896">
    <property type="protein sequence ID" value="KAJ9578255.1"/>
    <property type="molecule type" value="Genomic_DNA"/>
</dbReference>